<dbReference type="SMART" id="SM00860">
    <property type="entry name" value="SMI1_KNR4"/>
    <property type="match status" value="1"/>
</dbReference>
<evidence type="ECO:0000313" key="3">
    <source>
        <dbReference type="Proteomes" id="UP000199632"/>
    </source>
</evidence>
<dbReference type="EMBL" id="FNQB01000004">
    <property type="protein sequence ID" value="SDZ62446.1"/>
    <property type="molecule type" value="Genomic_DNA"/>
</dbReference>
<evidence type="ECO:0000313" key="2">
    <source>
        <dbReference type="EMBL" id="SDZ62446.1"/>
    </source>
</evidence>
<dbReference type="OrthoDB" id="3295489at2"/>
<dbReference type="Proteomes" id="UP000199632">
    <property type="component" value="Unassembled WGS sequence"/>
</dbReference>
<name>A0A1H3UJC7_9ACTN</name>
<organism evidence="2 3">
    <name type="scientific">Asanoa ishikariensis</name>
    <dbReference type="NCBI Taxonomy" id="137265"/>
    <lineage>
        <taxon>Bacteria</taxon>
        <taxon>Bacillati</taxon>
        <taxon>Actinomycetota</taxon>
        <taxon>Actinomycetes</taxon>
        <taxon>Micromonosporales</taxon>
        <taxon>Micromonosporaceae</taxon>
        <taxon>Asanoa</taxon>
    </lineage>
</organism>
<gene>
    <name evidence="2" type="ORF">SAMN05421684_7464</name>
</gene>
<protein>
    <submittedName>
        <fullName evidence="2">Cell wall assembly regulator SMI1</fullName>
    </submittedName>
</protein>
<accession>A0A1H3UJC7</accession>
<dbReference type="SUPFAM" id="SSF160631">
    <property type="entry name" value="SMI1/KNR4-like"/>
    <property type="match status" value="1"/>
</dbReference>
<feature type="domain" description="Knr4/Smi1-like" evidence="1">
    <location>
        <begin position="28"/>
        <end position="134"/>
    </location>
</feature>
<dbReference type="InterPro" id="IPR018958">
    <property type="entry name" value="Knr4/Smi1-like_dom"/>
</dbReference>
<evidence type="ECO:0000259" key="1">
    <source>
        <dbReference type="SMART" id="SM00860"/>
    </source>
</evidence>
<dbReference type="Gene3D" id="3.40.1580.10">
    <property type="entry name" value="SMI1/KNR4-like"/>
    <property type="match status" value="1"/>
</dbReference>
<dbReference type="Pfam" id="PF09346">
    <property type="entry name" value="SMI1_KNR4"/>
    <property type="match status" value="1"/>
</dbReference>
<dbReference type="AlphaFoldDB" id="A0A1H3UJC7"/>
<dbReference type="RefSeq" id="WP_090802658.1">
    <property type="nucleotide sequence ID" value="NZ_BOND01000005.1"/>
</dbReference>
<keyword evidence="3" id="KW-1185">Reference proteome</keyword>
<sequence>MEPTSTREQVVRLVLAAVREPGASFPGGADDAEIADLREAVGVPLPPELEEWLQVCKGDVIGPGGLYGVRQPGGATSIASMLELFPGWRERGWLPVAGDGNGDYYVLLTAGELAGQVGFVDQCDYDVLDHVVAGDLWTLVRNLLLADAGRA</sequence>
<proteinExistence type="predicted"/>
<dbReference type="InterPro" id="IPR037883">
    <property type="entry name" value="Knr4/Smi1-like_sf"/>
</dbReference>
<reference evidence="3" key="1">
    <citation type="submission" date="2016-10" db="EMBL/GenBank/DDBJ databases">
        <authorList>
            <person name="Varghese N."/>
            <person name="Submissions S."/>
        </authorList>
    </citation>
    <scope>NUCLEOTIDE SEQUENCE [LARGE SCALE GENOMIC DNA]</scope>
    <source>
        <strain evidence="3">DSM 44718</strain>
    </source>
</reference>